<gene>
    <name evidence="1" type="ORF">PCANC_20219</name>
</gene>
<name>A0A2N5U3T7_9BASI</name>
<evidence type="ECO:0000313" key="2">
    <source>
        <dbReference type="Proteomes" id="UP000235388"/>
    </source>
</evidence>
<reference evidence="1 2" key="1">
    <citation type="submission" date="2017-11" db="EMBL/GenBank/DDBJ databases">
        <title>De novo assembly and phasing of dikaryotic genomes from two isolates of Puccinia coronata f. sp. avenae, the causal agent of oat crown rust.</title>
        <authorList>
            <person name="Miller M.E."/>
            <person name="Zhang Y."/>
            <person name="Omidvar V."/>
            <person name="Sperschneider J."/>
            <person name="Schwessinger B."/>
            <person name="Raley C."/>
            <person name="Palmer J.M."/>
            <person name="Garnica D."/>
            <person name="Upadhyaya N."/>
            <person name="Rathjen J."/>
            <person name="Taylor J.M."/>
            <person name="Park R.F."/>
            <person name="Dodds P.N."/>
            <person name="Hirsch C.D."/>
            <person name="Kianian S.F."/>
            <person name="Figueroa M."/>
        </authorList>
    </citation>
    <scope>NUCLEOTIDE SEQUENCE [LARGE SCALE GENOMIC DNA]</scope>
    <source>
        <strain evidence="1">12NC29</strain>
    </source>
</reference>
<dbReference type="Proteomes" id="UP000235388">
    <property type="component" value="Unassembled WGS sequence"/>
</dbReference>
<protein>
    <submittedName>
        <fullName evidence="1">Uncharacterized protein</fullName>
    </submittedName>
</protein>
<dbReference type="EMBL" id="PGCJ01000323">
    <property type="protein sequence ID" value="PLW32402.1"/>
    <property type="molecule type" value="Genomic_DNA"/>
</dbReference>
<organism evidence="1 2">
    <name type="scientific">Puccinia coronata f. sp. avenae</name>
    <dbReference type="NCBI Taxonomy" id="200324"/>
    <lineage>
        <taxon>Eukaryota</taxon>
        <taxon>Fungi</taxon>
        <taxon>Dikarya</taxon>
        <taxon>Basidiomycota</taxon>
        <taxon>Pucciniomycotina</taxon>
        <taxon>Pucciniomycetes</taxon>
        <taxon>Pucciniales</taxon>
        <taxon>Pucciniaceae</taxon>
        <taxon>Puccinia</taxon>
    </lineage>
</organism>
<proteinExistence type="predicted"/>
<accession>A0A2N5U3T7</accession>
<sequence>MVNRPAPFIPSVEDFPLLPSVPLPAPHPSYPPRTLSPAALCRIAPAVPSSSVNFHPLSRSPSSQILSFLIQHAPTQFLHATSYGTVTVTLLSISKDNLLRLYTHTPAALIHRHIWCFPPIFTSLITSSTMTSHLRDVDLLPPANIIPFAICDHVPQCIRHRFTTF</sequence>
<dbReference type="AlphaFoldDB" id="A0A2N5U3T7"/>
<keyword evidence="2" id="KW-1185">Reference proteome</keyword>
<comment type="caution">
    <text evidence="1">The sequence shown here is derived from an EMBL/GenBank/DDBJ whole genome shotgun (WGS) entry which is preliminary data.</text>
</comment>
<evidence type="ECO:0000313" key="1">
    <source>
        <dbReference type="EMBL" id="PLW32402.1"/>
    </source>
</evidence>